<dbReference type="Pfam" id="PF00240">
    <property type="entry name" value="ubiquitin"/>
    <property type="match status" value="1"/>
</dbReference>
<gene>
    <name evidence="3" type="ORF">AB675_5928</name>
</gene>
<evidence type="ECO:0000313" key="3">
    <source>
        <dbReference type="EMBL" id="KPI38866.1"/>
    </source>
</evidence>
<dbReference type="Gene3D" id="1.20.58.120">
    <property type="entry name" value="BAG domain"/>
    <property type="match status" value="1"/>
</dbReference>
<dbReference type="OrthoDB" id="417450at2759"/>
<accession>A0A0N1H7E2</accession>
<dbReference type="Gene3D" id="3.10.20.90">
    <property type="entry name" value="Phosphatidylinositol 3-kinase Catalytic Subunit, Chain A, domain 1"/>
    <property type="match status" value="1"/>
</dbReference>
<dbReference type="AlphaFoldDB" id="A0A0N1H7E2"/>
<name>A0A0N1H7E2_9EURO</name>
<dbReference type="SUPFAM" id="SSF63491">
    <property type="entry name" value="BAG domain"/>
    <property type="match status" value="1"/>
</dbReference>
<keyword evidence="4" id="KW-1185">Reference proteome</keyword>
<evidence type="ECO:0000313" key="4">
    <source>
        <dbReference type="Proteomes" id="UP000038010"/>
    </source>
</evidence>
<dbReference type="CDD" id="cd17039">
    <property type="entry name" value="Ubl_ubiquitin_like"/>
    <property type="match status" value="1"/>
</dbReference>
<feature type="compositionally biased region" description="Low complexity" evidence="1">
    <location>
        <begin position="356"/>
        <end position="370"/>
    </location>
</feature>
<organism evidence="3 4">
    <name type="scientific">Cyphellophora attinorum</name>
    <dbReference type="NCBI Taxonomy" id="1664694"/>
    <lineage>
        <taxon>Eukaryota</taxon>
        <taxon>Fungi</taxon>
        <taxon>Dikarya</taxon>
        <taxon>Ascomycota</taxon>
        <taxon>Pezizomycotina</taxon>
        <taxon>Eurotiomycetes</taxon>
        <taxon>Chaetothyriomycetidae</taxon>
        <taxon>Chaetothyriales</taxon>
        <taxon>Cyphellophoraceae</taxon>
        <taxon>Cyphellophora</taxon>
    </lineage>
</organism>
<dbReference type="VEuPathDB" id="FungiDB:AB675_5928"/>
<feature type="domain" description="Ubiquitin-like" evidence="2">
    <location>
        <begin position="180"/>
        <end position="244"/>
    </location>
</feature>
<dbReference type="PROSITE" id="PS50053">
    <property type="entry name" value="UBIQUITIN_2"/>
    <property type="match status" value="1"/>
</dbReference>
<dbReference type="Pfam" id="PF02179">
    <property type="entry name" value="BAG"/>
    <property type="match status" value="1"/>
</dbReference>
<feature type="compositionally biased region" description="Basic and acidic residues" evidence="1">
    <location>
        <begin position="329"/>
        <end position="355"/>
    </location>
</feature>
<dbReference type="InterPro" id="IPR000626">
    <property type="entry name" value="Ubiquitin-like_dom"/>
</dbReference>
<protein>
    <recommendedName>
        <fullName evidence="2">Ubiquitin-like domain-containing protein</fullName>
    </recommendedName>
</protein>
<dbReference type="InterPro" id="IPR036533">
    <property type="entry name" value="BAG_dom_sf"/>
</dbReference>
<evidence type="ECO:0000256" key="1">
    <source>
        <dbReference type="SAM" id="MobiDB-lite"/>
    </source>
</evidence>
<evidence type="ECO:0000259" key="2">
    <source>
        <dbReference type="PROSITE" id="PS50053"/>
    </source>
</evidence>
<dbReference type="GeneID" id="28738057"/>
<reference evidence="3 4" key="1">
    <citation type="submission" date="2015-06" db="EMBL/GenBank/DDBJ databases">
        <title>Draft genome of the ant-associated black yeast Phialophora attae CBS 131958.</title>
        <authorList>
            <person name="Moreno L.F."/>
            <person name="Stielow B.J."/>
            <person name="de Hoog S."/>
            <person name="Vicente V.A."/>
            <person name="Weiss V.A."/>
            <person name="de Vries M."/>
            <person name="Cruz L.M."/>
            <person name="Souza E.M."/>
        </authorList>
    </citation>
    <scope>NUCLEOTIDE SEQUENCE [LARGE SCALE GENOMIC DNA]</scope>
    <source>
        <strain evidence="3 4">CBS 131958</strain>
    </source>
</reference>
<sequence>MGPPRTRIVEDALRAFKQNSGRDLIHADNLMMQDSRSAIRSNLSLEQPPKPTSFNDLLLELFTTYSTASYTTVAALLLSLIYLVYRYLMGDRGFLYGHGQGRASPYHSGLGDVRNMSNLSNHFEYLSHDDYEPRSATRASFSTPAYDEVNDNDPNAPDRIHCRYMHNSFSVDFPAYSVNEEKTTVEDLRRKIASRLNQADSRLNVDPRQVRLIYKGGDLRRNSYSLKRYGMKQNSEVSVIVTERPRNYNHHNDSNSDSGSDRDSRNRVDPNPQRLQRPRAHSSVRFRSDENIPVMESRTAGGSHLSPNGYVPTATHRNSLRPDQAYAGRGRDNDDGYGRGREREPSRDATRRQREPSPAARRQPSPAPATRRAHSPAPPPQRRGASPAPPQQRQSPPVPSADPNTPLGKVQALASVFRTQFLPSATKFLVSAPSDPAAREKEYLRLSESIMAKVVLAADNIETGSDAMARSERKAMITEANNILRALDGVRKP</sequence>
<dbReference type="EMBL" id="LFJN01000017">
    <property type="protein sequence ID" value="KPI38866.1"/>
    <property type="molecule type" value="Genomic_DNA"/>
</dbReference>
<feature type="compositionally biased region" description="Low complexity" evidence="1">
    <location>
        <begin position="382"/>
        <end position="395"/>
    </location>
</feature>
<dbReference type="Proteomes" id="UP000038010">
    <property type="component" value="Unassembled WGS sequence"/>
</dbReference>
<comment type="caution">
    <text evidence="3">The sequence shown here is derived from an EMBL/GenBank/DDBJ whole genome shotgun (WGS) entry which is preliminary data.</text>
</comment>
<feature type="region of interest" description="Disordered" evidence="1">
    <location>
        <begin position="242"/>
        <end position="407"/>
    </location>
</feature>
<dbReference type="SUPFAM" id="SSF54236">
    <property type="entry name" value="Ubiquitin-like"/>
    <property type="match status" value="1"/>
</dbReference>
<dbReference type="GO" id="GO:0051087">
    <property type="term" value="F:protein-folding chaperone binding"/>
    <property type="evidence" value="ECO:0007669"/>
    <property type="project" value="InterPro"/>
</dbReference>
<dbReference type="RefSeq" id="XP_017998829.1">
    <property type="nucleotide sequence ID" value="XM_018146177.1"/>
</dbReference>
<dbReference type="InterPro" id="IPR029071">
    <property type="entry name" value="Ubiquitin-like_domsf"/>
</dbReference>
<dbReference type="InterPro" id="IPR003103">
    <property type="entry name" value="BAG_domain"/>
</dbReference>
<feature type="compositionally biased region" description="Basic and acidic residues" evidence="1">
    <location>
        <begin position="243"/>
        <end position="268"/>
    </location>
</feature>
<proteinExistence type="predicted"/>